<dbReference type="Gene3D" id="2.60.40.2500">
    <property type="match status" value="1"/>
</dbReference>
<evidence type="ECO:0000256" key="1">
    <source>
        <dbReference type="ARBA" id="ARBA00006135"/>
    </source>
</evidence>
<comment type="similarity">
    <text evidence="1">Belongs to the TrbG/VirB9 family.</text>
</comment>
<sequence length="267" mass="28734">MTWQGRRVSIGMLSGLGLALGLVASPAVYAAKAPRPVLTDTRVRQVLFDPNQVYEVAGTYGYQTAIEFSQGESIKVVSLGDSIAWQAVPYRNRLFLKPVEPNASTNLTVITDKRTYFFRLRGAAASQPMTFVVRFVYPGSGGRDAQGRHGDGDAPGGRAGGQSVDIGRLNFDYGQSGDRAAIPLIRAFDDGQFTYLLFDKDGDVPAVYLVAADGTESVVNTRREGEYLVVERVGARFTLRSGKAYLCLQNRRLAGRGAAPTEGGGNG</sequence>
<comment type="caution">
    <text evidence="3">The sequence shown here is derived from an EMBL/GenBank/DDBJ whole genome shotgun (WGS) entry which is preliminary data.</text>
</comment>
<dbReference type="Pfam" id="PF03524">
    <property type="entry name" value="CagX"/>
    <property type="match status" value="1"/>
</dbReference>
<dbReference type="CDD" id="cd06911">
    <property type="entry name" value="VirB9_CagX_TrbG"/>
    <property type="match status" value="1"/>
</dbReference>
<dbReference type="InterPro" id="IPR033645">
    <property type="entry name" value="VirB9/CagX/TrbG_C"/>
</dbReference>
<evidence type="ECO:0000256" key="2">
    <source>
        <dbReference type="ARBA" id="ARBA00022729"/>
    </source>
</evidence>
<gene>
    <name evidence="3" type="primary">virB9</name>
    <name evidence="3" type="ORF">LMG21510_05001</name>
</gene>
<name>A0ABN7ZH40_9BURK</name>
<reference evidence="3 4" key="1">
    <citation type="submission" date="2021-08" db="EMBL/GenBank/DDBJ databases">
        <authorList>
            <person name="Peeters C."/>
        </authorList>
    </citation>
    <scope>NUCLEOTIDE SEQUENCE [LARGE SCALE GENOMIC DNA]</scope>
    <source>
        <strain evidence="3 4">LMG 21510</strain>
    </source>
</reference>
<dbReference type="InterPro" id="IPR010258">
    <property type="entry name" value="Conjugal_tfr_TrbG/VirB9/CagX"/>
</dbReference>
<organism evidence="3 4">
    <name type="scientific">Cupriavidus respiraculi</name>
    <dbReference type="NCBI Taxonomy" id="195930"/>
    <lineage>
        <taxon>Bacteria</taxon>
        <taxon>Pseudomonadati</taxon>
        <taxon>Pseudomonadota</taxon>
        <taxon>Betaproteobacteria</taxon>
        <taxon>Burkholderiales</taxon>
        <taxon>Burkholderiaceae</taxon>
        <taxon>Cupriavidus</taxon>
    </lineage>
</organism>
<evidence type="ECO:0000313" key="3">
    <source>
        <dbReference type="EMBL" id="CAG9184011.1"/>
    </source>
</evidence>
<dbReference type="EMBL" id="CAJZAH010000010">
    <property type="protein sequence ID" value="CAG9184011.1"/>
    <property type="molecule type" value="Genomic_DNA"/>
</dbReference>
<dbReference type="InterPro" id="IPR038161">
    <property type="entry name" value="VirB9/CagX/TrbG_C_sf"/>
</dbReference>
<protein>
    <submittedName>
        <fullName evidence="3">Type IV secretion system protein virB9</fullName>
    </submittedName>
</protein>
<keyword evidence="4" id="KW-1185">Reference proteome</keyword>
<evidence type="ECO:0000313" key="4">
    <source>
        <dbReference type="Proteomes" id="UP000721236"/>
    </source>
</evidence>
<keyword evidence="2" id="KW-0732">Signal</keyword>
<accession>A0ABN7ZH40</accession>
<proteinExistence type="inferred from homology"/>
<dbReference type="Proteomes" id="UP000721236">
    <property type="component" value="Unassembled WGS sequence"/>
</dbReference>